<protein>
    <submittedName>
        <fullName evidence="1">Uncharacterized protein</fullName>
    </submittedName>
</protein>
<sequence>MRGVIVVAGGAPLVKFSHHRPCLSLSSYDFISLFRFNYASSFFFFVSRYSESKSPFIKLWSLPEKGHQVLEQLLQAPQQQVLQGPTLLAERLGAVLLSEL</sequence>
<accession>A0AAP0L559</accession>
<gene>
    <name evidence="1" type="ORF">Syun_005645</name>
</gene>
<keyword evidence="2" id="KW-1185">Reference proteome</keyword>
<comment type="caution">
    <text evidence="1">The sequence shown here is derived from an EMBL/GenBank/DDBJ whole genome shotgun (WGS) entry which is preliminary data.</text>
</comment>
<evidence type="ECO:0000313" key="1">
    <source>
        <dbReference type="EMBL" id="KAK9164743.1"/>
    </source>
</evidence>
<organism evidence="1 2">
    <name type="scientific">Stephania yunnanensis</name>
    <dbReference type="NCBI Taxonomy" id="152371"/>
    <lineage>
        <taxon>Eukaryota</taxon>
        <taxon>Viridiplantae</taxon>
        <taxon>Streptophyta</taxon>
        <taxon>Embryophyta</taxon>
        <taxon>Tracheophyta</taxon>
        <taxon>Spermatophyta</taxon>
        <taxon>Magnoliopsida</taxon>
        <taxon>Ranunculales</taxon>
        <taxon>Menispermaceae</taxon>
        <taxon>Menispermoideae</taxon>
        <taxon>Cissampelideae</taxon>
        <taxon>Stephania</taxon>
    </lineage>
</organism>
<evidence type="ECO:0000313" key="2">
    <source>
        <dbReference type="Proteomes" id="UP001420932"/>
    </source>
</evidence>
<dbReference type="Proteomes" id="UP001420932">
    <property type="component" value="Unassembled WGS sequence"/>
</dbReference>
<reference evidence="1 2" key="1">
    <citation type="submission" date="2024-01" db="EMBL/GenBank/DDBJ databases">
        <title>Genome assemblies of Stephania.</title>
        <authorList>
            <person name="Yang L."/>
        </authorList>
    </citation>
    <scope>NUCLEOTIDE SEQUENCE [LARGE SCALE GENOMIC DNA]</scope>
    <source>
        <strain evidence="1">YNDBR</strain>
        <tissue evidence="1">Leaf</tissue>
    </source>
</reference>
<proteinExistence type="predicted"/>
<name>A0AAP0L559_9MAGN</name>
<dbReference type="AlphaFoldDB" id="A0AAP0L559"/>
<dbReference type="EMBL" id="JBBNAF010000002">
    <property type="protein sequence ID" value="KAK9164743.1"/>
    <property type="molecule type" value="Genomic_DNA"/>
</dbReference>